<dbReference type="AlphaFoldDB" id="A0A2M4DM20"/>
<keyword evidence="2" id="KW-0732">Signal</keyword>
<sequence length="69" mass="8362">MMMMMMAIMLLLMVVFEVVTAEQKRKRAQERERDRHTGRITTTTIQRRWKHNPSEEGTTQWRDMNINLP</sequence>
<proteinExistence type="predicted"/>
<name>A0A2M4DM20_ANODA</name>
<evidence type="ECO:0000256" key="2">
    <source>
        <dbReference type="SAM" id="SignalP"/>
    </source>
</evidence>
<protein>
    <submittedName>
        <fullName evidence="3">Putative secreted protein</fullName>
    </submittedName>
</protein>
<feature type="signal peptide" evidence="2">
    <location>
        <begin position="1"/>
        <end position="21"/>
    </location>
</feature>
<reference evidence="3" key="1">
    <citation type="submission" date="2018-01" db="EMBL/GenBank/DDBJ databases">
        <title>An insight into the sialome of Amazonian anophelines.</title>
        <authorList>
            <person name="Ribeiro J.M."/>
            <person name="Scarpassa V."/>
            <person name="Calvo E."/>
        </authorList>
    </citation>
    <scope>NUCLEOTIDE SEQUENCE</scope>
</reference>
<evidence type="ECO:0000313" key="3">
    <source>
        <dbReference type="EMBL" id="MBW78602.1"/>
    </source>
</evidence>
<accession>A0A2M4DM20</accession>
<organism evidence="3">
    <name type="scientific">Anopheles darlingi</name>
    <name type="common">Mosquito</name>
    <dbReference type="NCBI Taxonomy" id="43151"/>
    <lineage>
        <taxon>Eukaryota</taxon>
        <taxon>Metazoa</taxon>
        <taxon>Ecdysozoa</taxon>
        <taxon>Arthropoda</taxon>
        <taxon>Hexapoda</taxon>
        <taxon>Insecta</taxon>
        <taxon>Pterygota</taxon>
        <taxon>Neoptera</taxon>
        <taxon>Endopterygota</taxon>
        <taxon>Diptera</taxon>
        <taxon>Nematocera</taxon>
        <taxon>Culicoidea</taxon>
        <taxon>Culicidae</taxon>
        <taxon>Anophelinae</taxon>
        <taxon>Anopheles</taxon>
    </lineage>
</organism>
<feature type="chain" id="PRO_5014740343" evidence="2">
    <location>
        <begin position="22"/>
        <end position="69"/>
    </location>
</feature>
<feature type="region of interest" description="Disordered" evidence="1">
    <location>
        <begin position="49"/>
        <end position="69"/>
    </location>
</feature>
<evidence type="ECO:0000256" key="1">
    <source>
        <dbReference type="SAM" id="MobiDB-lite"/>
    </source>
</evidence>
<dbReference type="EMBL" id="GGFL01014424">
    <property type="protein sequence ID" value="MBW78602.1"/>
    <property type="molecule type" value="Transcribed_RNA"/>
</dbReference>
<feature type="compositionally biased region" description="Polar residues" evidence="1">
    <location>
        <begin position="55"/>
        <end position="69"/>
    </location>
</feature>